<dbReference type="Proteomes" id="UP000029084">
    <property type="component" value="Chromosome"/>
</dbReference>
<evidence type="ECO:0000313" key="6">
    <source>
        <dbReference type="EMBL" id="AKV80938.1"/>
    </source>
</evidence>
<reference evidence="10 11" key="2">
    <citation type="journal article" date="2015" name="Genome Announc.">
        <title>Complete Genome Sequences of Evolved Arsenate-Resistant Metallosphaera sedula Strains.</title>
        <authorList>
            <person name="Ai C."/>
            <person name="McCarthy S."/>
            <person name="Schackwitz W."/>
            <person name="Martin J."/>
            <person name="Lipzen A."/>
            <person name="Blum P."/>
        </authorList>
    </citation>
    <scope>NUCLEOTIDE SEQUENCE [LARGE SCALE GENOMIC DNA]</scope>
    <source>
        <strain evidence="5 11">ARS120-1</strain>
        <strain evidence="6 10">ARS120-2</strain>
        <strain evidence="3 13">ARS50-1</strain>
        <strain evidence="4 12">ARS50-2</strain>
    </source>
</reference>
<evidence type="ECO:0000313" key="13">
    <source>
        <dbReference type="Proteomes" id="UP000068832"/>
    </source>
</evidence>
<accession>A0A088E7L0</accession>
<dbReference type="AlphaFoldDB" id="A0A088E7L0"/>
<dbReference type="EMBL" id="CP012172">
    <property type="protein sequence ID" value="AKV74202.1"/>
    <property type="molecule type" value="Genomic_DNA"/>
</dbReference>
<feature type="transmembrane region" description="Helical" evidence="1">
    <location>
        <begin position="6"/>
        <end position="34"/>
    </location>
</feature>
<sequence length="104" mass="10915">MKWAPIVQFVLSILVSFLGYWYLLAVVAIVLGVVSGGVRSLYQGLASVLGVLIVALSNPGGLAQSYIFASIAGLPSLTPLLLTAVLAFVLGMLGYIFGDSLRRS</sequence>
<keyword evidence="1" id="KW-0812">Transmembrane</keyword>
<protein>
    <submittedName>
        <fullName evidence="2">Uncharacterized protein</fullName>
    </submittedName>
</protein>
<dbReference type="OMA" id="KWAPIVQ"/>
<dbReference type="Proteomes" id="UP000056255">
    <property type="component" value="Chromosome"/>
</dbReference>
<organism evidence="2 8">
    <name type="scientific">Metallosphaera sedula</name>
    <dbReference type="NCBI Taxonomy" id="43687"/>
    <lineage>
        <taxon>Archaea</taxon>
        <taxon>Thermoproteota</taxon>
        <taxon>Thermoprotei</taxon>
        <taxon>Sulfolobales</taxon>
        <taxon>Sulfolobaceae</taxon>
        <taxon>Metallosphaera</taxon>
    </lineage>
</organism>
<dbReference type="EMBL" id="CP012175">
    <property type="protein sequence ID" value="AKV80938.1"/>
    <property type="molecule type" value="Genomic_DNA"/>
</dbReference>
<dbReference type="EMBL" id="CP012174">
    <property type="protein sequence ID" value="AKV78693.1"/>
    <property type="molecule type" value="Genomic_DNA"/>
</dbReference>
<dbReference type="Proteomes" id="UP000062398">
    <property type="component" value="Chromosome"/>
</dbReference>
<evidence type="ECO:0000313" key="8">
    <source>
        <dbReference type="Proteomes" id="UP000029084"/>
    </source>
</evidence>
<dbReference type="Proteomes" id="UP000062475">
    <property type="component" value="Chromosome"/>
</dbReference>
<evidence type="ECO:0000256" key="1">
    <source>
        <dbReference type="SAM" id="Phobius"/>
    </source>
</evidence>
<dbReference type="GeneID" id="91755662"/>
<keyword evidence="1" id="KW-0472">Membrane</keyword>
<name>A0A088E7L0_9CREN</name>
<evidence type="ECO:0000313" key="4">
    <source>
        <dbReference type="EMBL" id="AKV76441.1"/>
    </source>
</evidence>
<reference evidence="7 9" key="3">
    <citation type="submission" date="2015-07" db="EMBL/GenBank/DDBJ databases">
        <title>Physiological, transcriptional responses and genome re-sequencing of acid resistant extremely thermoacidophilic Metallosphaera sedula SARC-M1.</title>
        <authorList>
            <person name="Ai C."/>
            <person name="McCarthy S."/>
            <person name="Eckrich V."/>
            <person name="Rudrappa D."/>
            <person name="Qiu G."/>
            <person name="Blum P."/>
        </authorList>
    </citation>
    <scope>NUCLEOTIDE SEQUENCE [LARGE SCALE GENOMIC DNA]</scope>
    <source>
        <strain evidence="7 9">SARC-M1</strain>
    </source>
</reference>
<reference evidence="2 8" key="1">
    <citation type="journal article" date="2014" name="J. Bacteriol.">
        <title>Role of an Archaeal PitA Transporter in the Copper and Arsenic Resistance of Metallosphaera sedula, an Extreme Thermoacidophile.</title>
        <authorList>
            <person name="McCarthy S."/>
            <person name="Ai C."/>
            <person name="Wheaton G."/>
            <person name="Tevatia R."/>
            <person name="Eckrich V."/>
            <person name="Kelly R."/>
            <person name="Blum P."/>
        </authorList>
    </citation>
    <scope>NUCLEOTIDE SEQUENCE [LARGE SCALE GENOMIC DNA]</scope>
    <source>
        <strain evidence="2 8">CuR1</strain>
    </source>
</reference>
<evidence type="ECO:0000313" key="11">
    <source>
        <dbReference type="Proteomes" id="UP000062398"/>
    </source>
</evidence>
<dbReference type="RefSeq" id="WP_012021121.1">
    <property type="nucleotide sequence ID" value="NZ_AP019770.1"/>
</dbReference>
<dbReference type="EMBL" id="CP012176">
    <property type="protein sequence ID" value="AKV83179.1"/>
    <property type="molecule type" value="Genomic_DNA"/>
</dbReference>
<feature type="transmembrane region" description="Helical" evidence="1">
    <location>
        <begin position="41"/>
        <end position="57"/>
    </location>
</feature>
<dbReference type="PATRIC" id="fig|43687.5.peg.1270"/>
<dbReference type="Proteomes" id="UP000061362">
    <property type="component" value="Chromosome"/>
</dbReference>
<gene>
    <name evidence="2" type="ORF">HA72_1173</name>
    <name evidence="3" type="ORF">MsedA_1189</name>
    <name evidence="4" type="ORF">MsedB_1191</name>
    <name evidence="5" type="ORF">MsedC_1189</name>
    <name evidence="6" type="ORF">MsedD_1190</name>
    <name evidence="7" type="ORF">MsedE_1192</name>
</gene>
<evidence type="ECO:0000313" key="7">
    <source>
        <dbReference type="EMBL" id="AKV83179.1"/>
    </source>
</evidence>
<dbReference type="EMBL" id="CP008822">
    <property type="protein sequence ID" value="AIM27320.1"/>
    <property type="molecule type" value="Genomic_DNA"/>
</dbReference>
<keyword evidence="1" id="KW-1133">Transmembrane helix</keyword>
<evidence type="ECO:0000313" key="3">
    <source>
        <dbReference type="EMBL" id="AKV74202.1"/>
    </source>
</evidence>
<evidence type="ECO:0000313" key="5">
    <source>
        <dbReference type="EMBL" id="AKV78693.1"/>
    </source>
</evidence>
<dbReference type="EMBL" id="CP012173">
    <property type="protein sequence ID" value="AKV76441.1"/>
    <property type="molecule type" value="Genomic_DNA"/>
</dbReference>
<feature type="transmembrane region" description="Helical" evidence="1">
    <location>
        <begin position="77"/>
        <end position="98"/>
    </location>
</feature>
<evidence type="ECO:0000313" key="9">
    <source>
        <dbReference type="Proteomes" id="UP000056255"/>
    </source>
</evidence>
<proteinExistence type="predicted"/>
<evidence type="ECO:0000313" key="2">
    <source>
        <dbReference type="EMBL" id="AIM27320.1"/>
    </source>
</evidence>
<evidence type="ECO:0000313" key="10">
    <source>
        <dbReference type="Proteomes" id="UP000061362"/>
    </source>
</evidence>
<evidence type="ECO:0000313" key="12">
    <source>
        <dbReference type="Proteomes" id="UP000062475"/>
    </source>
</evidence>
<dbReference type="Proteomes" id="UP000068832">
    <property type="component" value="Chromosome"/>
</dbReference>